<evidence type="ECO:0008006" key="3">
    <source>
        <dbReference type="Google" id="ProtNLM"/>
    </source>
</evidence>
<protein>
    <recommendedName>
        <fullName evidence="3">YbjN domain-containing protein</fullName>
    </recommendedName>
</protein>
<sequence length="158" mass="17283">MTQTTPLPPVTLDRIGEALTALNLKFVTTSRIADPPVALERTTIATGFENFSMFIDMLDTTIRARSVWRGEPAADRAPDVLHLCNDYQLQSQAPAMSFSTGVHDTLVITMHQFHPAPAGATDAQISSAVTAMIRWAMQACHTLDTTFPDLVDWSTNHG</sequence>
<gene>
    <name evidence="1" type="ORF">JZY06_02045</name>
</gene>
<dbReference type="RefSeq" id="WP_207118079.1">
    <property type="nucleotide sequence ID" value="NZ_JAFLEQ010000003.1"/>
</dbReference>
<organism evidence="1 2">
    <name type="scientific">Corynebacterium mendelii</name>
    <dbReference type="NCBI Taxonomy" id="2765362"/>
    <lineage>
        <taxon>Bacteria</taxon>
        <taxon>Bacillati</taxon>
        <taxon>Actinomycetota</taxon>
        <taxon>Actinomycetes</taxon>
        <taxon>Mycobacteriales</taxon>
        <taxon>Corynebacteriaceae</taxon>
        <taxon>Corynebacterium</taxon>
    </lineage>
</organism>
<evidence type="ECO:0000313" key="2">
    <source>
        <dbReference type="Proteomes" id="UP000664332"/>
    </source>
</evidence>
<dbReference type="Proteomes" id="UP000664332">
    <property type="component" value="Unassembled WGS sequence"/>
</dbReference>
<name>A0A939E046_9CORY</name>
<evidence type="ECO:0000313" key="1">
    <source>
        <dbReference type="EMBL" id="MBN9643413.1"/>
    </source>
</evidence>
<accession>A0A939E046</accession>
<comment type="caution">
    <text evidence="1">The sequence shown here is derived from an EMBL/GenBank/DDBJ whole genome shotgun (WGS) entry which is preliminary data.</text>
</comment>
<keyword evidence="2" id="KW-1185">Reference proteome</keyword>
<dbReference type="EMBL" id="JAFLEQ010000003">
    <property type="protein sequence ID" value="MBN9643413.1"/>
    <property type="molecule type" value="Genomic_DNA"/>
</dbReference>
<proteinExistence type="predicted"/>
<dbReference type="AlphaFoldDB" id="A0A939E046"/>
<reference evidence="1" key="1">
    <citation type="submission" date="2021-03" db="EMBL/GenBank/DDBJ databases">
        <authorList>
            <person name="Sun Q."/>
        </authorList>
    </citation>
    <scope>NUCLEOTIDE SEQUENCE</scope>
    <source>
        <strain evidence="1">CCM 8862</strain>
    </source>
</reference>